<feature type="region of interest" description="Disordered" evidence="1">
    <location>
        <begin position="42"/>
        <end position="65"/>
    </location>
</feature>
<organism evidence="2 3">
    <name type="scientific">Xanthoceras sorbifolium</name>
    <dbReference type="NCBI Taxonomy" id="99658"/>
    <lineage>
        <taxon>Eukaryota</taxon>
        <taxon>Viridiplantae</taxon>
        <taxon>Streptophyta</taxon>
        <taxon>Embryophyta</taxon>
        <taxon>Tracheophyta</taxon>
        <taxon>Spermatophyta</taxon>
        <taxon>Magnoliopsida</taxon>
        <taxon>eudicotyledons</taxon>
        <taxon>Gunneridae</taxon>
        <taxon>Pentapetalae</taxon>
        <taxon>rosids</taxon>
        <taxon>malvids</taxon>
        <taxon>Sapindales</taxon>
        <taxon>Sapindaceae</taxon>
        <taxon>Xanthoceroideae</taxon>
        <taxon>Xanthoceras</taxon>
    </lineage>
</organism>
<dbReference type="PANTHER" id="PTHR35751:SF1">
    <property type="entry name" value="GENOME ASSEMBLY, CHROMOSOME: A02"/>
    <property type="match status" value="1"/>
</dbReference>
<proteinExistence type="predicted"/>
<feature type="compositionally biased region" description="Low complexity" evidence="1">
    <location>
        <begin position="42"/>
        <end position="51"/>
    </location>
</feature>
<protein>
    <submittedName>
        <fullName evidence="2">Uncharacterized protein</fullName>
    </submittedName>
</protein>
<name>A0ABQ8HGM0_9ROSI</name>
<gene>
    <name evidence="2" type="ORF">JRO89_XS11G0220100</name>
</gene>
<sequence>MEFGGGLERRVCSLAMETEKVVIFVSEIASFGRNFAASISSASQTKAASTQENTSQILNSRSSSDVPAAPINAAVGGKASLQPKRTPVTEREIEAILVRKTYFTTLEFTVHSFHIGENNLGH</sequence>
<dbReference type="PANTHER" id="PTHR35751">
    <property type="match status" value="1"/>
</dbReference>
<feature type="compositionally biased region" description="Polar residues" evidence="1">
    <location>
        <begin position="52"/>
        <end position="65"/>
    </location>
</feature>
<dbReference type="EMBL" id="JAFEMO010000011">
    <property type="protein sequence ID" value="KAH7557786.1"/>
    <property type="molecule type" value="Genomic_DNA"/>
</dbReference>
<evidence type="ECO:0000256" key="1">
    <source>
        <dbReference type="SAM" id="MobiDB-lite"/>
    </source>
</evidence>
<comment type="caution">
    <text evidence="2">The sequence shown here is derived from an EMBL/GenBank/DDBJ whole genome shotgun (WGS) entry which is preliminary data.</text>
</comment>
<evidence type="ECO:0000313" key="2">
    <source>
        <dbReference type="EMBL" id="KAH7557786.1"/>
    </source>
</evidence>
<reference evidence="2 3" key="1">
    <citation type="submission" date="2021-02" db="EMBL/GenBank/DDBJ databases">
        <title>Plant Genome Project.</title>
        <authorList>
            <person name="Zhang R.-G."/>
        </authorList>
    </citation>
    <scope>NUCLEOTIDE SEQUENCE [LARGE SCALE GENOMIC DNA]</scope>
    <source>
        <tissue evidence="2">Leaves</tissue>
    </source>
</reference>
<accession>A0ABQ8HGM0</accession>
<dbReference type="Proteomes" id="UP000827721">
    <property type="component" value="Unassembled WGS sequence"/>
</dbReference>
<evidence type="ECO:0000313" key="3">
    <source>
        <dbReference type="Proteomes" id="UP000827721"/>
    </source>
</evidence>
<keyword evidence="3" id="KW-1185">Reference proteome</keyword>